<dbReference type="InterPro" id="IPR022751">
    <property type="entry name" value="Alpha_mannosyltransferase"/>
</dbReference>
<evidence type="ECO:0000313" key="11">
    <source>
        <dbReference type="Proteomes" id="UP000184300"/>
    </source>
</evidence>
<evidence type="ECO:0000256" key="4">
    <source>
        <dbReference type="ARBA" id="ARBA00022679"/>
    </source>
</evidence>
<comment type="pathway">
    <text evidence="2">Protein modification; protein glycosylation.</text>
</comment>
<evidence type="ECO:0000256" key="7">
    <source>
        <dbReference type="ARBA" id="ARBA00022989"/>
    </source>
</evidence>
<dbReference type="Pfam" id="PF11051">
    <property type="entry name" value="Mannosyl_trans3"/>
    <property type="match status" value="2"/>
</dbReference>
<evidence type="ECO:0000256" key="2">
    <source>
        <dbReference type="ARBA" id="ARBA00004922"/>
    </source>
</evidence>
<name>A0A1L9V5V9_ASPGL</name>
<evidence type="ECO:0008006" key="12">
    <source>
        <dbReference type="Google" id="ProtNLM"/>
    </source>
</evidence>
<comment type="similarity">
    <text evidence="3">Belongs to the MNN1/MNT family.</text>
</comment>
<keyword evidence="4" id="KW-0808">Transferase</keyword>
<evidence type="ECO:0000256" key="1">
    <source>
        <dbReference type="ARBA" id="ARBA00004323"/>
    </source>
</evidence>
<dbReference type="SUPFAM" id="SSF53448">
    <property type="entry name" value="Nucleotide-diphospho-sugar transferases"/>
    <property type="match status" value="1"/>
</dbReference>
<sequence>MRMAKSAHVNKRIFVTVLVVLILVNSYHLWLGKRYFSHIARAALHDRQAQFRDNFYYLLDKYAPRCSPLELVGSAGWPRYDAVFETVRKNHINNADEILRPMQIAHDGFVQSIQKLDVPYLILTEGIVSSAGGKYMPTFVVTLRLLRRTRCTLPVELFVKDSTEYEPQICERILPELNARCVVLSEVMGLEEPKNSNKANRADGVKIEHYQLKSFAVLFSSFEKVIWLDADCIPIHNPAILLTTDPFQSTGLVTWPDYWASTISPLYFTISRQPEFPSTDRATTEAGVFLVSKKAHSRTLLLAAYYNYYGPSHYYHLLDQGAPGEGDKDTFIQAAAAVGEKFYTVSEKVADLGHQRYEGNDHDIIHVAMLQADPMEDYKLTQQGKWRVEDTSEAPAPRAFFIHANMVKFNPGEKLLEESSNKNDDGRRRMWAAPETSVRRLEYDVERAAWEEVMAVSCTLRSAFETWEAGDGLCEDVKMHWAAVFENRDTDGLHFTQQ</sequence>
<dbReference type="RefSeq" id="XP_022395969.1">
    <property type="nucleotide sequence ID" value="XM_022547857.1"/>
</dbReference>
<dbReference type="STRING" id="1160497.A0A1L9V5V9"/>
<dbReference type="GO" id="GO:0000139">
    <property type="term" value="C:Golgi membrane"/>
    <property type="evidence" value="ECO:0007669"/>
    <property type="project" value="UniProtKB-SubCell"/>
</dbReference>
<evidence type="ECO:0000256" key="8">
    <source>
        <dbReference type="ARBA" id="ARBA00023034"/>
    </source>
</evidence>
<dbReference type="EMBL" id="KV878920">
    <property type="protein sequence ID" value="OJJ79271.1"/>
    <property type="molecule type" value="Genomic_DNA"/>
</dbReference>
<keyword evidence="6" id="KW-0735">Signal-anchor</keyword>
<accession>A0A1L9V5V9</accession>
<dbReference type="GO" id="GO:0000026">
    <property type="term" value="F:alpha-1,2-mannosyltransferase activity"/>
    <property type="evidence" value="ECO:0007669"/>
    <property type="project" value="TreeGrafter"/>
</dbReference>
<dbReference type="InterPro" id="IPR029044">
    <property type="entry name" value="Nucleotide-diphossugar_trans"/>
</dbReference>
<keyword evidence="7" id="KW-1133">Transmembrane helix</keyword>
<dbReference type="OrthoDB" id="4484309at2759"/>
<protein>
    <recommendedName>
        <fullName evidence="12">Nucleotide-diphospho-sugar transferase</fullName>
    </recommendedName>
</protein>
<dbReference type="GeneID" id="34464118"/>
<gene>
    <name evidence="10" type="ORF">ASPGLDRAFT_52891</name>
</gene>
<dbReference type="AlphaFoldDB" id="A0A1L9V5V9"/>
<evidence type="ECO:0000313" key="10">
    <source>
        <dbReference type="EMBL" id="OJJ79271.1"/>
    </source>
</evidence>
<evidence type="ECO:0000256" key="3">
    <source>
        <dbReference type="ARBA" id="ARBA00009105"/>
    </source>
</evidence>
<keyword evidence="8" id="KW-0333">Golgi apparatus</keyword>
<proteinExistence type="inferred from homology"/>
<reference evidence="11" key="1">
    <citation type="journal article" date="2017" name="Genome Biol.">
        <title>Comparative genomics reveals high biological diversity and specific adaptations in the industrially and medically important fungal genus Aspergillus.</title>
        <authorList>
            <person name="de Vries R.P."/>
            <person name="Riley R."/>
            <person name="Wiebenga A."/>
            <person name="Aguilar-Osorio G."/>
            <person name="Amillis S."/>
            <person name="Uchima C.A."/>
            <person name="Anderluh G."/>
            <person name="Asadollahi M."/>
            <person name="Askin M."/>
            <person name="Barry K."/>
            <person name="Battaglia E."/>
            <person name="Bayram O."/>
            <person name="Benocci T."/>
            <person name="Braus-Stromeyer S.A."/>
            <person name="Caldana C."/>
            <person name="Canovas D."/>
            <person name="Cerqueira G.C."/>
            <person name="Chen F."/>
            <person name="Chen W."/>
            <person name="Choi C."/>
            <person name="Clum A."/>
            <person name="Dos Santos R.A."/>
            <person name="Damasio A.R."/>
            <person name="Diallinas G."/>
            <person name="Emri T."/>
            <person name="Fekete E."/>
            <person name="Flipphi M."/>
            <person name="Freyberg S."/>
            <person name="Gallo A."/>
            <person name="Gournas C."/>
            <person name="Habgood R."/>
            <person name="Hainaut M."/>
            <person name="Harispe M.L."/>
            <person name="Henrissat B."/>
            <person name="Hilden K.S."/>
            <person name="Hope R."/>
            <person name="Hossain A."/>
            <person name="Karabika E."/>
            <person name="Karaffa L."/>
            <person name="Karanyi Z."/>
            <person name="Krasevec N."/>
            <person name="Kuo A."/>
            <person name="Kusch H."/>
            <person name="LaButti K."/>
            <person name="Lagendijk E.L."/>
            <person name="Lapidus A."/>
            <person name="Levasseur A."/>
            <person name="Lindquist E."/>
            <person name="Lipzen A."/>
            <person name="Logrieco A.F."/>
            <person name="MacCabe A."/>
            <person name="Maekelae M.R."/>
            <person name="Malavazi I."/>
            <person name="Melin P."/>
            <person name="Meyer V."/>
            <person name="Mielnichuk N."/>
            <person name="Miskei M."/>
            <person name="Molnar A.P."/>
            <person name="Mule G."/>
            <person name="Ngan C.Y."/>
            <person name="Orejas M."/>
            <person name="Orosz E."/>
            <person name="Ouedraogo J.P."/>
            <person name="Overkamp K.M."/>
            <person name="Park H.-S."/>
            <person name="Perrone G."/>
            <person name="Piumi F."/>
            <person name="Punt P.J."/>
            <person name="Ram A.F."/>
            <person name="Ramon A."/>
            <person name="Rauscher S."/>
            <person name="Record E."/>
            <person name="Riano-Pachon D.M."/>
            <person name="Robert V."/>
            <person name="Roehrig J."/>
            <person name="Ruller R."/>
            <person name="Salamov A."/>
            <person name="Salih N.S."/>
            <person name="Samson R.A."/>
            <person name="Sandor E."/>
            <person name="Sanguinetti M."/>
            <person name="Schuetze T."/>
            <person name="Sepcic K."/>
            <person name="Shelest E."/>
            <person name="Sherlock G."/>
            <person name="Sophianopoulou V."/>
            <person name="Squina F.M."/>
            <person name="Sun H."/>
            <person name="Susca A."/>
            <person name="Todd R.B."/>
            <person name="Tsang A."/>
            <person name="Unkles S.E."/>
            <person name="van de Wiele N."/>
            <person name="van Rossen-Uffink D."/>
            <person name="Oliveira J.V."/>
            <person name="Vesth T.C."/>
            <person name="Visser J."/>
            <person name="Yu J.-H."/>
            <person name="Zhou M."/>
            <person name="Andersen M.R."/>
            <person name="Archer D.B."/>
            <person name="Baker S.E."/>
            <person name="Benoit I."/>
            <person name="Brakhage A.A."/>
            <person name="Braus G.H."/>
            <person name="Fischer R."/>
            <person name="Frisvad J.C."/>
            <person name="Goldman G.H."/>
            <person name="Houbraken J."/>
            <person name="Oakley B."/>
            <person name="Pocsi I."/>
            <person name="Scazzocchio C."/>
            <person name="Seiboth B."/>
            <person name="vanKuyk P.A."/>
            <person name="Wortman J."/>
            <person name="Dyer P.S."/>
            <person name="Grigoriev I.V."/>
        </authorList>
    </citation>
    <scope>NUCLEOTIDE SEQUENCE [LARGE SCALE GENOMIC DNA]</scope>
    <source>
        <strain evidence="11">CBS 516.65</strain>
    </source>
</reference>
<dbReference type="PANTHER" id="PTHR31646">
    <property type="entry name" value="ALPHA-1,2-MANNOSYLTRANSFERASE MNN2"/>
    <property type="match status" value="1"/>
</dbReference>
<organism evidence="10 11">
    <name type="scientific">Aspergillus glaucus CBS 516.65</name>
    <dbReference type="NCBI Taxonomy" id="1160497"/>
    <lineage>
        <taxon>Eukaryota</taxon>
        <taxon>Fungi</taxon>
        <taxon>Dikarya</taxon>
        <taxon>Ascomycota</taxon>
        <taxon>Pezizomycotina</taxon>
        <taxon>Eurotiomycetes</taxon>
        <taxon>Eurotiomycetidae</taxon>
        <taxon>Eurotiales</taxon>
        <taxon>Aspergillaceae</taxon>
        <taxon>Aspergillus</taxon>
        <taxon>Aspergillus subgen. Aspergillus</taxon>
    </lineage>
</organism>
<dbReference type="GO" id="GO:0046354">
    <property type="term" value="P:mannan biosynthetic process"/>
    <property type="evidence" value="ECO:0007669"/>
    <property type="project" value="TreeGrafter"/>
</dbReference>
<dbReference type="Gene3D" id="3.90.550.10">
    <property type="entry name" value="Spore Coat Polysaccharide Biosynthesis Protein SpsA, Chain A"/>
    <property type="match status" value="1"/>
</dbReference>
<evidence type="ECO:0000256" key="5">
    <source>
        <dbReference type="ARBA" id="ARBA00022692"/>
    </source>
</evidence>
<keyword evidence="11" id="KW-1185">Reference proteome</keyword>
<dbReference type="Proteomes" id="UP000184300">
    <property type="component" value="Unassembled WGS sequence"/>
</dbReference>
<keyword evidence="9" id="KW-0472">Membrane</keyword>
<evidence type="ECO:0000256" key="9">
    <source>
        <dbReference type="ARBA" id="ARBA00023136"/>
    </source>
</evidence>
<dbReference type="PANTHER" id="PTHR31646:SF1">
    <property type="entry name" value="ALPHA-1,2-MANNOSYLTRANSFERASE MNN2"/>
    <property type="match status" value="1"/>
</dbReference>
<comment type="subcellular location">
    <subcellularLocation>
        <location evidence="1">Golgi apparatus membrane</location>
        <topology evidence="1">Single-pass type II membrane protein</topology>
    </subcellularLocation>
</comment>
<dbReference type="VEuPathDB" id="FungiDB:ASPGLDRAFT_52891"/>
<evidence type="ECO:0000256" key="6">
    <source>
        <dbReference type="ARBA" id="ARBA00022968"/>
    </source>
</evidence>
<keyword evidence="5" id="KW-0812">Transmembrane</keyword>